<evidence type="ECO:0000313" key="2">
    <source>
        <dbReference type="EMBL" id="KAL0433553.1"/>
    </source>
</evidence>
<comment type="caution">
    <text evidence="2">The sequence shown here is derived from an EMBL/GenBank/DDBJ whole genome shotgun (WGS) entry which is preliminary data.</text>
</comment>
<proteinExistence type="predicted"/>
<protein>
    <submittedName>
        <fullName evidence="2">Uncharacterized protein</fullName>
    </submittedName>
</protein>
<dbReference type="PANTHER" id="PTHR12917:SF18">
    <property type="entry name" value="DNA DAMAGE-INDUCIBLE PROTEIN 1-LIKE"/>
    <property type="match status" value="1"/>
</dbReference>
<dbReference type="PANTHER" id="PTHR12917">
    <property type="entry name" value="ASPARTYL PROTEASE DDI-RELATED"/>
    <property type="match status" value="1"/>
</dbReference>
<sequence length="471" mass="51586">MLQAEPRACVESRYKGLMMVAGQINGKEMKALVDTGATDNFVSDQVVHKLGLDVKPCDSQVKAVNSEAMPVSRVASTELRVGSWSGQCDFMTVRLDDFDVILGIDFFITPNVMILPRLGGFFISGGNKPAFVRGEYEGDTTTRKKSKTVEAGPSNASSLKEGTHSPYIADFCSIGKMQEEMDRRWAKAQQVREVGPELFTYADVLRRERECEGKHSVNVRGGKRALVQSTSGKKEGKTVASTSVCGVVCKPLEKVCGLMRQVCTWDSAWSIDRGRHKVYAGVGRQWCRAWPENVRSRQADARSTRLRCVDGCGLVRTALDRCARHLANVCGRMRAGAHSTRPMRAALGQGRQTLRTDAALCAQHSAKVDKHCGWMRPGAHNTRPRGWTVANVCSLVRTALNSCAQTGRTVGTVSAGWQTIGTEYARWTVILSRQGKDVHMGSAQVRTACAHGRPAGGCRQRPRLGGWLRGQ</sequence>
<dbReference type="CDD" id="cd00303">
    <property type="entry name" value="retropepsin_like"/>
    <property type="match status" value="1"/>
</dbReference>
<dbReference type="EMBL" id="JACGWN010000009">
    <property type="protein sequence ID" value="KAL0433553.1"/>
    <property type="molecule type" value="Genomic_DNA"/>
</dbReference>
<evidence type="ECO:0000256" key="1">
    <source>
        <dbReference type="SAM" id="MobiDB-lite"/>
    </source>
</evidence>
<reference evidence="2" key="1">
    <citation type="submission" date="2020-06" db="EMBL/GenBank/DDBJ databases">
        <authorList>
            <person name="Li T."/>
            <person name="Hu X."/>
            <person name="Zhang T."/>
            <person name="Song X."/>
            <person name="Zhang H."/>
            <person name="Dai N."/>
            <person name="Sheng W."/>
            <person name="Hou X."/>
            <person name="Wei L."/>
        </authorList>
    </citation>
    <scope>NUCLEOTIDE SEQUENCE</scope>
    <source>
        <strain evidence="2">KEN1</strain>
        <tissue evidence="2">Leaf</tissue>
    </source>
</reference>
<feature type="region of interest" description="Disordered" evidence="1">
    <location>
        <begin position="137"/>
        <end position="161"/>
    </location>
</feature>
<dbReference type="AlphaFoldDB" id="A0AAW2VVX4"/>
<dbReference type="Pfam" id="PF13975">
    <property type="entry name" value="gag-asp_proteas"/>
    <property type="match status" value="1"/>
</dbReference>
<dbReference type="InterPro" id="IPR021109">
    <property type="entry name" value="Peptidase_aspartic_dom_sf"/>
</dbReference>
<organism evidence="2">
    <name type="scientific">Sesamum latifolium</name>
    <dbReference type="NCBI Taxonomy" id="2727402"/>
    <lineage>
        <taxon>Eukaryota</taxon>
        <taxon>Viridiplantae</taxon>
        <taxon>Streptophyta</taxon>
        <taxon>Embryophyta</taxon>
        <taxon>Tracheophyta</taxon>
        <taxon>Spermatophyta</taxon>
        <taxon>Magnoliopsida</taxon>
        <taxon>eudicotyledons</taxon>
        <taxon>Gunneridae</taxon>
        <taxon>Pentapetalae</taxon>
        <taxon>asterids</taxon>
        <taxon>lamiids</taxon>
        <taxon>Lamiales</taxon>
        <taxon>Pedaliaceae</taxon>
        <taxon>Sesamum</taxon>
    </lineage>
</organism>
<accession>A0AAW2VVX4</accession>
<reference evidence="2" key="2">
    <citation type="journal article" date="2024" name="Plant">
        <title>Genomic evolution and insights into agronomic trait innovations of Sesamum species.</title>
        <authorList>
            <person name="Miao H."/>
            <person name="Wang L."/>
            <person name="Qu L."/>
            <person name="Liu H."/>
            <person name="Sun Y."/>
            <person name="Le M."/>
            <person name="Wang Q."/>
            <person name="Wei S."/>
            <person name="Zheng Y."/>
            <person name="Lin W."/>
            <person name="Duan Y."/>
            <person name="Cao H."/>
            <person name="Xiong S."/>
            <person name="Wang X."/>
            <person name="Wei L."/>
            <person name="Li C."/>
            <person name="Ma Q."/>
            <person name="Ju M."/>
            <person name="Zhao R."/>
            <person name="Li G."/>
            <person name="Mu C."/>
            <person name="Tian Q."/>
            <person name="Mei H."/>
            <person name="Zhang T."/>
            <person name="Gao T."/>
            <person name="Zhang H."/>
        </authorList>
    </citation>
    <scope>NUCLEOTIDE SEQUENCE</scope>
    <source>
        <strain evidence="2">KEN1</strain>
    </source>
</reference>
<dbReference type="SUPFAM" id="SSF50630">
    <property type="entry name" value="Acid proteases"/>
    <property type="match status" value="1"/>
</dbReference>
<name>A0AAW2VVX4_9LAMI</name>
<gene>
    <name evidence="2" type="ORF">Slati_2689600</name>
</gene>
<dbReference type="Gene3D" id="2.40.70.10">
    <property type="entry name" value="Acid Proteases"/>
    <property type="match status" value="1"/>
</dbReference>